<evidence type="ECO:0008006" key="2">
    <source>
        <dbReference type="Google" id="ProtNLM"/>
    </source>
</evidence>
<comment type="caution">
    <text evidence="1">The sequence shown here is derived from an EMBL/GenBank/DDBJ whole genome shotgun (WGS) entry which is preliminary data.</text>
</comment>
<reference evidence="1" key="1">
    <citation type="journal article" date="2015" name="Nature">
        <title>Complex archaea that bridge the gap between prokaryotes and eukaryotes.</title>
        <authorList>
            <person name="Spang A."/>
            <person name="Saw J.H."/>
            <person name="Jorgensen S.L."/>
            <person name="Zaremba-Niedzwiedzka K."/>
            <person name="Martijn J."/>
            <person name="Lind A.E."/>
            <person name="van Eijk R."/>
            <person name="Schleper C."/>
            <person name="Guy L."/>
            <person name="Ettema T.J."/>
        </authorList>
    </citation>
    <scope>NUCLEOTIDE SEQUENCE</scope>
</reference>
<protein>
    <recommendedName>
        <fullName evidence="2">Transposase IS30-like HTH domain-containing protein</fullName>
    </recommendedName>
</protein>
<gene>
    <name evidence="1" type="ORF">LCGC14_1442220</name>
</gene>
<accession>A0A0F9K6M1</accession>
<sequence>MANSVVGRDGCDVDSKCLECPLSSCLYDGVLPRQRVPYGSQPRAMELRDMGRSALEIAATLGISRRSVDRLLRGSN</sequence>
<dbReference type="AlphaFoldDB" id="A0A0F9K6M1"/>
<name>A0A0F9K6M1_9ZZZZ</name>
<evidence type="ECO:0000313" key="1">
    <source>
        <dbReference type="EMBL" id="KKM70291.1"/>
    </source>
</evidence>
<dbReference type="EMBL" id="LAZR01009846">
    <property type="protein sequence ID" value="KKM70291.1"/>
    <property type="molecule type" value="Genomic_DNA"/>
</dbReference>
<proteinExistence type="predicted"/>
<organism evidence="1">
    <name type="scientific">marine sediment metagenome</name>
    <dbReference type="NCBI Taxonomy" id="412755"/>
    <lineage>
        <taxon>unclassified sequences</taxon>
        <taxon>metagenomes</taxon>
        <taxon>ecological metagenomes</taxon>
    </lineage>
</organism>